<dbReference type="Proteomes" id="UP000693981">
    <property type="component" value="Unassembled WGS sequence"/>
</dbReference>
<keyword evidence="9" id="KW-1185">Reference proteome</keyword>
<evidence type="ECO:0000313" key="8">
    <source>
        <dbReference type="EMBL" id="KAG7401481.1"/>
    </source>
</evidence>
<dbReference type="GO" id="GO:0051321">
    <property type="term" value="P:meiotic cell cycle"/>
    <property type="evidence" value="ECO:0007669"/>
    <property type="project" value="TreeGrafter"/>
</dbReference>
<evidence type="ECO:0000313" key="9">
    <source>
        <dbReference type="Proteomes" id="UP000693981"/>
    </source>
</evidence>
<protein>
    <recommendedName>
        <fullName evidence="5">Spindle pole body component</fullName>
    </recommendedName>
</protein>
<feature type="domain" description="Gamma tubulin complex component protein N-terminal" evidence="7">
    <location>
        <begin position="3"/>
        <end position="303"/>
    </location>
</feature>
<dbReference type="EMBL" id="JAGDFL010000012">
    <property type="protein sequence ID" value="KAG7401481.1"/>
    <property type="molecule type" value="Genomic_DNA"/>
</dbReference>
<dbReference type="Pfam" id="PF04130">
    <property type="entry name" value="GCP_C_terminal"/>
    <property type="match status" value="1"/>
</dbReference>
<keyword evidence="2 5" id="KW-0963">Cytoplasm</keyword>
<dbReference type="PANTHER" id="PTHR19302">
    <property type="entry name" value="GAMMA TUBULIN COMPLEX PROTEIN"/>
    <property type="match status" value="1"/>
</dbReference>
<evidence type="ECO:0000256" key="3">
    <source>
        <dbReference type="ARBA" id="ARBA00022701"/>
    </source>
</evidence>
<dbReference type="PANTHER" id="PTHR19302:SF27">
    <property type="entry name" value="GAMMA-TUBULIN COMPLEX COMPONENT 4"/>
    <property type="match status" value="1"/>
</dbReference>
<evidence type="ECO:0000256" key="2">
    <source>
        <dbReference type="ARBA" id="ARBA00022490"/>
    </source>
</evidence>
<dbReference type="GO" id="GO:0051225">
    <property type="term" value="P:spindle assembly"/>
    <property type="evidence" value="ECO:0007669"/>
    <property type="project" value="TreeGrafter"/>
</dbReference>
<evidence type="ECO:0000259" key="7">
    <source>
        <dbReference type="Pfam" id="PF17681"/>
    </source>
</evidence>
<feature type="domain" description="Gamma tubulin complex component C-terminal" evidence="6">
    <location>
        <begin position="415"/>
        <end position="581"/>
    </location>
</feature>
<dbReference type="OrthoDB" id="78652at2759"/>
<comment type="similarity">
    <text evidence="5">Belongs to the TUBGCP family.</text>
</comment>
<dbReference type="GO" id="GO:0000930">
    <property type="term" value="C:gamma-tubulin complex"/>
    <property type="evidence" value="ECO:0007669"/>
    <property type="project" value="TreeGrafter"/>
</dbReference>
<dbReference type="GO" id="GO:0043015">
    <property type="term" value="F:gamma-tubulin binding"/>
    <property type="evidence" value="ECO:0007669"/>
    <property type="project" value="InterPro"/>
</dbReference>
<dbReference type="GO" id="GO:0005874">
    <property type="term" value="C:microtubule"/>
    <property type="evidence" value="ECO:0007669"/>
    <property type="project" value="UniProtKB-KW"/>
</dbReference>
<dbReference type="Pfam" id="PF17681">
    <property type="entry name" value="GCP_N_terminal"/>
    <property type="match status" value="1"/>
</dbReference>
<evidence type="ECO:0000259" key="6">
    <source>
        <dbReference type="Pfam" id="PF04130"/>
    </source>
</evidence>
<dbReference type="GO" id="GO:0031122">
    <property type="term" value="P:cytoplasmic microtubule organization"/>
    <property type="evidence" value="ECO:0007669"/>
    <property type="project" value="TreeGrafter"/>
</dbReference>
<organism evidence="8 9">
    <name type="scientific">Phytophthora boehmeriae</name>
    <dbReference type="NCBI Taxonomy" id="109152"/>
    <lineage>
        <taxon>Eukaryota</taxon>
        <taxon>Sar</taxon>
        <taxon>Stramenopiles</taxon>
        <taxon>Oomycota</taxon>
        <taxon>Peronosporomycetes</taxon>
        <taxon>Peronosporales</taxon>
        <taxon>Peronosporaceae</taxon>
        <taxon>Phytophthora</taxon>
    </lineage>
</organism>
<dbReference type="InterPro" id="IPR041470">
    <property type="entry name" value="GCP_N"/>
</dbReference>
<comment type="caution">
    <text evidence="8">The sequence shown here is derived from an EMBL/GenBank/DDBJ whole genome shotgun (WGS) entry which is preliminary data.</text>
</comment>
<dbReference type="GO" id="GO:0000278">
    <property type="term" value="P:mitotic cell cycle"/>
    <property type="evidence" value="ECO:0007669"/>
    <property type="project" value="TreeGrafter"/>
</dbReference>
<dbReference type="AlphaFoldDB" id="A0A8T1X730"/>
<dbReference type="GO" id="GO:0051011">
    <property type="term" value="F:microtubule minus-end binding"/>
    <property type="evidence" value="ECO:0007669"/>
    <property type="project" value="TreeGrafter"/>
</dbReference>
<evidence type="ECO:0000256" key="5">
    <source>
        <dbReference type="RuleBase" id="RU363050"/>
    </source>
</evidence>
<keyword evidence="4 5" id="KW-0206">Cytoskeleton</keyword>
<sequence>MHHELFLALLGHTGDVIERRSDGFFVRADADFLSQAQKSVLNRLLRLGFAFSYLDQFVRQAATFPSVYLHALAQAVERQLQRYSDAVVALEAKILRSRAMFPLSNLMFELEEFMEVLPELCALVSKLQGPTEPQSASCIRGSKLLSVIHRSSSSGFPRVRTCMQELLYACHRALFKQILSWMIYGEIVDPYGEFFIKKRAAVGSDGKTVSSYGNNAALLWHQQFSIDLESVPLDYFPTAVAESVFEIGKAVHILSKANEFTPREEQDIINAVSELAQRPVFDVITVEHAVEKVRRHVASRLHEEVVVKSDFVGYLHVLKGFFLLSRGEVFQTFIERSFDMMLAKPTTKSEEDVNHGIWREILRELVSEDEMWSRDFDMQLPLQTFRLKGFSSNDALALSNISRGPNGKFLAVNSARVAHALELAWKSNTLRSKGGVRNNASFAASALRIRMSFVVRTLELYFQVFVIENKFKKCVAQIGSAGDFDRAKRLHETFVASVVKSCYVHTKTVASALDELLGCCWQFAEYVLQHDVISDGGCELSADRVALLDQDFHRRYEFLYSVLQISEARDLLFLLDSNGFFAAERERRKRQLQ</sequence>
<dbReference type="GO" id="GO:0007020">
    <property type="term" value="P:microtubule nucleation"/>
    <property type="evidence" value="ECO:0007669"/>
    <property type="project" value="InterPro"/>
</dbReference>
<evidence type="ECO:0000256" key="4">
    <source>
        <dbReference type="ARBA" id="ARBA00023212"/>
    </source>
</evidence>
<reference evidence="8" key="1">
    <citation type="submission" date="2021-02" db="EMBL/GenBank/DDBJ databases">
        <authorList>
            <person name="Palmer J.M."/>
        </authorList>
    </citation>
    <scope>NUCLEOTIDE SEQUENCE</scope>
    <source>
        <strain evidence="8">SCRP23</strain>
    </source>
</reference>
<gene>
    <name evidence="8" type="primary">TUBGCP4</name>
    <name evidence="8" type="ORF">PHYBOEH_001026</name>
</gene>
<dbReference type="InterPro" id="IPR007259">
    <property type="entry name" value="GCP"/>
</dbReference>
<dbReference type="InterPro" id="IPR040457">
    <property type="entry name" value="GCP_C"/>
</dbReference>
<proteinExistence type="inferred from homology"/>
<accession>A0A8T1X730</accession>
<evidence type="ECO:0000256" key="1">
    <source>
        <dbReference type="ARBA" id="ARBA00004267"/>
    </source>
</evidence>
<name>A0A8T1X730_9STRA</name>
<comment type="subcellular location">
    <subcellularLocation>
        <location evidence="1 5">Cytoplasm</location>
        <location evidence="1 5">Cytoskeleton</location>
        <location evidence="1 5">Microtubule organizing center</location>
    </subcellularLocation>
</comment>
<keyword evidence="3 5" id="KW-0493">Microtubule</keyword>
<dbReference type="GO" id="GO:0000922">
    <property type="term" value="C:spindle pole"/>
    <property type="evidence" value="ECO:0007669"/>
    <property type="project" value="InterPro"/>
</dbReference>